<dbReference type="EMBL" id="AYYD01001279">
    <property type="protein sequence ID" value="ETK07564.1"/>
    <property type="molecule type" value="Genomic_DNA"/>
</dbReference>
<keyword evidence="1" id="KW-0812">Transmembrane</keyword>
<accession>W2CK15</accession>
<dbReference type="PATRIC" id="fig|1411021.3.peg.2313"/>
<evidence type="ECO:0000313" key="2">
    <source>
        <dbReference type="EMBL" id="ETK07564.1"/>
    </source>
</evidence>
<keyword evidence="1" id="KW-1133">Transmembrane helix</keyword>
<comment type="caution">
    <text evidence="2">The sequence shown here is derived from an EMBL/GenBank/DDBJ whole genome shotgun (WGS) entry which is preliminary data.</text>
</comment>
<evidence type="ECO:0000313" key="3">
    <source>
        <dbReference type="Proteomes" id="UP000018874"/>
    </source>
</evidence>
<name>W2CK15_9BACT</name>
<dbReference type="AlphaFoldDB" id="W2CK15"/>
<keyword evidence="3" id="KW-1185">Reference proteome</keyword>
<proteinExistence type="predicted"/>
<reference evidence="2 3" key="1">
    <citation type="submission" date="2013-11" db="EMBL/GenBank/DDBJ databases">
        <title>Single cell genomics of uncultured Tannerella BU063 (oral taxon 286).</title>
        <authorList>
            <person name="Beall C.J."/>
            <person name="Campbell A.G."/>
            <person name="Griffen A.L."/>
            <person name="Podar M."/>
            <person name="Leys E.J."/>
        </authorList>
    </citation>
    <scope>NUCLEOTIDE SEQUENCE [LARGE SCALE GENOMIC DNA]</scope>
    <source>
        <strain evidence="2">Cell 6/7/9</strain>
    </source>
</reference>
<keyword evidence="1" id="KW-0472">Membrane</keyword>
<protein>
    <recommendedName>
        <fullName evidence="4">6-phosphogluconate dehydrogenase</fullName>
    </recommendedName>
</protein>
<feature type="transmembrane region" description="Helical" evidence="1">
    <location>
        <begin position="21"/>
        <end position="43"/>
    </location>
</feature>
<gene>
    <name evidence="2" type="ORF">T231_16635</name>
</gene>
<evidence type="ECO:0000256" key="1">
    <source>
        <dbReference type="SAM" id="Phobius"/>
    </source>
</evidence>
<organism evidence="2 3">
    <name type="scientific">Tannerella sp. oral taxon BU063 isolate Cell 6/7/9</name>
    <dbReference type="NCBI Taxonomy" id="1411021"/>
    <lineage>
        <taxon>Bacteria</taxon>
        <taxon>Pseudomonadati</taxon>
        <taxon>Bacteroidota</taxon>
        <taxon>Bacteroidia</taxon>
        <taxon>Bacteroidales</taxon>
        <taxon>Tannerellaceae</taxon>
        <taxon>Tannerella</taxon>
    </lineage>
</organism>
<sequence length="156" mass="17522">MQTLVDKVERAEERRRKLRRMLRVAVPIVLIALLIVGGFYYYFPFATGMKSGRLNYVVYKGIVFKTYEGRLIQAGIRPADTGGFQSNEFVFSVSDKEVAEQLMNAGGQTVELHYTEYLGALPWRGYSRYVVDRIVNITDNGGDGVAAPTEGTPEIM</sequence>
<dbReference type="Proteomes" id="UP000018874">
    <property type="component" value="Unassembled WGS sequence"/>
</dbReference>
<evidence type="ECO:0008006" key="4">
    <source>
        <dbReference type="Google" id="ProtNLM"/>
    </source>
</evidence>